<name>A0ABR1WS53_9PEZI</name>
<keyword evidence="2" id="KW-1185">Reference proteome</keyword>
<evidence type="ECO:0000313" key="2">
    <source>
        <dbReference type="Proteomes" id="UP001433268"/>
    </source>
</evidence>
<accession>A0ABR1WS53</accession>
<comment type="caution">
    <text evidence="1">The sequence shown here is derived from an EMBL/GenBank/DDBJ whole genome shotgun (WGS) entry which is preliminary data.</text>
</comment>
<dbReference type="EMBL" id="JAQQWN010000005">
    <property type="protein sequence ID" value="KAK8085549.1"/>
    <property type="molecule type" value="Genomic_DNA"/>
</dbReference>
<protein>
    <submittedName>
        <fullName evidence="1">Phenylalanine ammonia-lyase</fullName>
    </submittedName>
</protein>
<gene>
    <name evidence="1" type="ORF">PG997_006820</name>
</gene>
<sequence>MRCAARRSGSPRGYIRYREAFFHAPGSAQYLKEGTRRGCHFVHETLEVPFHRGIEEQPEPSNTEIDGRPKKIIGTRLSVIYEAVRDDHLDDCSLNDTEEGPRNA</sequence>
<evidence type="ECO:0000313" key="1">
    <source>
        <dbReference type="EMBL" id="KAK8085549.1"/>
    </source>
</evidence>
<organism evidence="1 2">
    <name type="scientific">Apiospora hydei</name>
    <dbReference type="NCBI Taxonomy" id="1337664"/>
    <lineage>
        <taxon>Eukaryota</taxon>
        <taxon>Fungi</taxon>
        <taxon>Dikarya</taxon>
        <taxon>Ascomycota</taxon>
        <taxon>Pezizomycotina</taxon>
        <taxon>Sordariomycetes</taxon>
        <taxon>Xylariomycetidae</taxon>
        <taxon>Amphisphaeriales</taxon>
        <taxon>Apiosporaceae</taxon>
        <taxon>Apiospora</taxon>
    </lineage>
</organism>
<reference evidence="1 2" key="1">
    <citation type="submission" date="2023-01" db="EMBL/GenBank/DDBJ databases">
        <title>Analysis of 21 Apiospora genomes using comparative genomics revels a genus with tremendous synthesis potential of carbohydrate active enzymes and secondary metabolites.</title>
        <authorList>
            <person name="Sorensen T."/>
        </authorList>
    </citation>
    <scope>NUCLEOTIDE SEQUENCE [LARGE SCALE GENOMIC DNA]</scope>
    <source>
        <strain evidence="1 2">CBS 114990</strain>
    </source>
</reference>
<proteinExistence type="predicted"/>
<dbReference type="GeneID" id="92044195"/>
<dbReference type="Proteomes" id="UP001433268">
    <property type="component" value="Unassembled WGS sequence"/>
</dbReference>
<dbReference type="RefSeq" id="XP_066670058.1">
    <property type="nucleotide sequence ID" value="XM_066811135.1"/>
</dbReference>
<dbReference type="Gene3D" id="1.20.200.10">
    <property type="entry name" value="Fumarase/aspartase (Central domain)"/>
    <property type="match status" value="1"/>
</dbReference>